<feature type="non-terminal residue" evidence="1">
    <location>
        <position position="1"/>
    </location>
</feature>
<feature type="non-terminal residue" evidence="1">
    <location>
        <position position="34"/>
    </location>
</feature>
<dbReference type="AlphaFoldDB" id="A0A392VTH1"/>
<proteinExistence type="predicted"/>
<evidence type="ECO:0000313" key="2">
    <source>
        <dbReference type="Proteomes" id="UP000265520"/>
    </source>
</evidence>
<organism evidence="1 2">
    <name type="scientific">Trifolium medium</name>
    <dbReference type="NCBI Taxonomy" id="97028"/>
    <lineage>
        <taxon>Eukaryota</taxon>
        <taxon>Viridiplantae</taxon>
        <taxon>Streptophyta</taxon>
        <taxon>Embryophyta</taxon>
        <taxon>Tracheophyta</taxon>
        <taxon>Spermatophyta</taxon>
        <taxon>Magnoliopsida</taxon>
        <taxon>eudicotyledons</taxon>
        <taxon>Gunneridae</taxon>
        <taxon>Pentapetalae</taxon>
        <taxon>rosids</taxon>
        <taxon>fabids</taxon>
        <taxon>Fabales</taxon>
        <taxon>Fabaceae</taxon>
        <taxon>Papilionoideae</taxon>
        <taxon>50 kb inversion clade</taxon>
        <taxon>NPAAA clade</taxon>
        <taxon>Hologalegina</taxon>
        <taxon>IRL clade</taxon>
        <taxon>Trifolieae</taxon>
        <taxon>Trifolium</taxon>
    </lineage>
</organism>
<dbReference type="EMBL" id="LXQA011266294">
    <property type="protein sequence ID" value="MCI91227.1"/>
    <property type="molecule type" value="Genomic_DNA"/>
</dbReference>
<evidence type="ECO:0000313" key="1">
    <source>
        <dbReference type="EMBL" id="MCI91227.1"/>
    </source>
</evidence>
<comment type="caution">
    <text evidence="1">The sequence shown here is derived from an EMBL/GenBank/DDBJ whole genome shotgun (WGS) entry which is preliminary data.</text>
</comment>
<accession>A0A392VTH1</accession>
<name>A0A392VTH1_9FABA</name>
<keyword evidence="2" id="KW-1185">Reference proteome</keyword>
<sequence length="34" mass="3597">AWNIQTGSRYTLDGPNGRVLAMTVGNDTLFAGAE</sequence>
<dbReference type="Proteomes" id="UP000265520">
    <property type="component" value="Unassembled WGS sequence"/>
</dbReference>
<protein>
    <submittedName>
        <fullName evidence="1">Zinc finger CCCH domain-containing protein 48-like</fullName>
    </submittedName>
</protein>
<reference evidence="1 2" key="1">
    <citation type="journal article" date="2018" name="Front. Plant Sci.">
        <title>Red Clover (Trifolium pratense) and Zigzag Clover (T. medium) - A Picture of Genomic Similarities and Differences.</title>
        <authorList>
            <person name="Dluhosova J."/>
            <person name="Istvanek J."/>
            <person name="Nedelnik J."/>
            <person name="Repkova J."/>
        </authorList>
    </citation>
    <scope>NUCLEOTIDE SEQUENCE [LARGE SCALE GENOMIC DNA]</scope>
    <source>
        <strain evidence="2">cv. 10/8</strain>
        <tissue evidence="1">Leaf</tissue>
    </source>
</reference>